<evidence type="ECO:0000259" key="9">
    <source>
        <dbReference type="Pfam" id="PF13098"/>
    </source>
</evidence>
<comment type="subcellular location">
    <subcellularLocation>
        <location evidence="1 7">Periplasm</location>
    </subcellularLocation>
</comment>
<protein>
    <recommendedName>
        <fullName evidence="7">Thiol:disulfide interchange protein</fullName>
    </recommendedName>
</protein>
<dbReference type="Gene3D" id="3.40.30.10">
    <property type="entry name" value="Glutaredoxin"/>
    <property type="match status" value="1"/>
</dbReference>
<dbReference type="Pfam" id="PF10411">
    <property type="entry name" value="DsbC_N"/>
    <property type="match status" value="1"/>
</dbReference>
<dbReference type="EMBL" id="SHNN01000002">
    <property type="protein sequence ID" value="MCX2981790.1"/>
    <property type="molecule type" value="Genomic_DNA"/>
</dbReference>
<dbReference type="InterPro" id="IPR018950">
    <property type="entry name" value="DiS-bond_isomerase_DsbC/G_N"/>
</dbReference>
<dbReference type="CDD" id="cd03020">
    <property type="entry name" value="DsbA_DsbC_DsbG"/>
    <property type="match status" value="1"/>
</dbReference>
<comment type="similarity">
    <text evidence="2 7">Belongs to the thioredoxin family. DsbC subfamily.</text>
</comment>
<evidence type="ECO:0000313" key="10">
    <source>
        <dbReference type="EMBL" id="MCX2981790.1"/>
    </source>
</evidence>
<evidence type="ECO:0000256" key="6">
    <source>
        <dbReference type="ARBA" id="ARBA00023284"/>
    </source>
</evidence>
<dbReference type="InterPro" id="IPR012336">
    <property type="entry name" value="Thioredoxin-like_fold"/>
</dbReference>
<dbReference type="SUPFAM" id="SSF52833">
    <property type="entry name" value="Thioredoxin-like"/>
    <property type="match status" value="1"/>
</dbReference>
<evidence type="ECO:0000256" key="1">
    <source>
        <dbReference type="ARBA" id="ARBA00004418"/>
    </source>
</evidence>
<dbReference type="Pfam" id="PF13098">
    <property type="entry name" value="Thioredoxin_2"/>
    <property type="match status" value="1"/>
</dbReference>
<proteinExistence type="inferred from homology"/>
<dbReference type="InterPro" id="IPR033954">
    <property type="entry name" value="DiS-bond_Isoase_DsbC/G"/>
</dbReference>
<dbReference type="PANTHER" id="PTHR35272">
    <property type="entry name" value="THIOL:DISULFIDE INTERCHANGE PROTEIN DSBC-RELATED"/>
    <property type="match status" value="1"/>
</dbReference>
<dbReference type="Gene3D" id="3.10.450.70">
    <property type="entry name" value="Disulphide bond isomerase, DsbC/G, N-terminal"/>
    <property type="match status" value="1"/>
</dbReference>
<keyword evidence="5" id="KW-1015">Disulfide bond</keyword>
<feature type="domain" description="Disulphide bond isomerase DsbC/G N-terminal" evidence="8">
    <location>
        <begin position="53"/>
        <end position="116"/>
    </location>
</feature>
<evidence type="ECO:0000256" key="2">
    <source>
        <dbReference type="ARBA" id="ARBA00009813"/>
    </source>
</evidence>
<name>A0ABT3THI1_9GAMM</name>
<dbReference type="SUPFAM" id="SSF54423">
    <property type="entry name" value="DsbC/DsbG N-terminal domain-like"/>
    <property type="match status" value="1"/>
</dbReference>
<accession>A0ABT3THI1</accession>
<keyword evidence="4 7" id="KW-0574">Periplasm</keyword>
<evidence type="ECO:0000313" key="11">
    <source>
        <dbReference type="Proteomes" id="UP001143362"/>
    </source>
</evidence>
<keyword evidence="11" id="KW-1185">Reference proteome</keyword>
<keyword evidence="3 7" id="KW-0732">Signal</keyword>
<comment type="function">
    <text evidence="7">Required for disulfide bond formation in some periplasmic proteins. Acts by transferring its disulfide bond to other proteins and is reduced in the process.</text>
</comment>
<keyword evidence="6 7" id="KW-0676">Redox-active center</keyword>
<reference evidence="10" key="1">
    <citation type="submission" date="2019-02" db="EMBL/GenBank/DDBJ databases">
        <authorList>
            <person name="Li S.-H."/>
        </authorList>
    </citation>
    <scope>NUCLEOTIDE SEQUENCE</scope>
    <source>
        <strain evidence="10">IMCC14734</strain>
    </source>
</reference>
<feature type="domain" description="Thioredoxin-like fold" evidence="9">
    <location>
        <begin position="148"/>
        <end position="272"/>
    </location>
</feature>
<sequence length="275" mass="30247">MPSIIRVASSREPTRTNVLQSRYSRKETGMRFTHLGRYLAFAVLLSVAQGALAAATPEDLIRERLTQARPDFNILSIKQSEVKGMYEVQIAAGPLVYVTADATHFFLGDLFAVNDDGLVNIAEQRRDDSRKSLLAEVSMQDMIVYPATGETRARVTIFTDVDCFYCQKLHQEVPQMNAMGIEIRYLAYPRSGIGGDSYRKIASAWCAADPNAAMNKLKNRESIAQNVCEDNPVADQFALGQEMGVRGTPAMVLESGQMVPGYLSAADLAARLGIN</sequence>
<evidence type="ECO:0000259" key="8">
    <source>
        <dbReference type="Pfam" id="PF10411"/>
    </source>
</evidence>
<evidence type="ECO:0000256" key="5">
    <source>
        <dbReference type="ARBA" id="ARBA00023157"/>
    </source>
</evidence>
<evidence type="ECO:0000256" key="3">
    <source>
        <dbReference type="ARBA" id="ARBA00022729"/>
    </source>
</evidence>
<dbReference type="Proteomes" id="UP001143362">
    <property type="component" value="Unassembled WGS sequence"/>
</dbReference>
<gene>
    <name evidence="10" type="ORF">EYC98_13065</name>
</gene>
<dbReference type="InterPro" id="IPR009094">
    <property type="entry name" value="DiS-bond_isomerase_DsbC/G_N_sf"/>
</dbReference>
<organism evidence="10 11">
    <name type="scientific">Candidatus Litorirhabdus singularis</name>
    <dbReference type="NCBI Taxonomy" id="2518993"/>
    <lineage>
        <taxon>Bacteria</taxon>
        <taxon>Pseudomonadati</taxon>
        <taxon>Pseudomonadota</taxon>
        <taxon>Gammaproteobacteria</taxon>
        <taxon>Cellvibrionales</taxon>
        <taxon>Halieaceae</taxon>
        <taxon>Candidatus Litorirhabdus</taxon>
    </lineage>
</organism>
<dbReference type="InterPro" id="IPR051470">
    <property type="entry name" value="Thiol:disulfide_interchange"/>
</dbReference>
<dbReference type="InterPro" id="IPR036249">
    <property type="entry name" value="Thioredoxin-like_sf"/>
</dbReference>
<evidence type="ECO:0000256" key="4">
    <source>
        <dbReference type="ARBA" id="ARBA00022764"/>
    </source>
</evidence>
<dbReference type="PANTHER" id="PTHR35272:SF3">
    <property type="entry name" value="THIOL:DISULFIDE INTERCHANGE PROTEIN DSBC"/>
    <property type="match status" value="1"/>
</dbReference>
<evidence type="ECO:0000256" key="7">
    <source>
        <dbReference type="RuleBase" id="RU364038"/>
    </source>
</evidence>
<comment type="caution">
    <text evidence="10">The sequence shown here is derived from an EMBL/GenBank/DDBJ whole genome shotgun (WGS) entry which is preliminary data.</text>
</comment>